<proteinExistence type="inferred from homology"/>
<keyword evidence="4" id="KW-0804">Transcription</keyword>
<dbReference type="RefSeq" id="WP_013626939.1">
    <property type="nucleotide sequence ID" value="NC_015174.1"/>
</dbReference>
<dbReference type="Pfam" id="PF03466">
    <property type="entry name" value="LysR_substrate"/>
    <property type="match status" value="1"/>
</dbReference>
<dbReference type="PRINTS" id="PR00039">
    <property type="entry name" value="HTHLYSR"/>
</dbReference>
<dbReference type="KEGG" id="pbs:Plabr_0569"/>
<dbReference type="FunFam" id="1.10.10.10:FF:000001">
    <property type="entry name" value="LysR family transcriptional regulator"/>
    <property type="match status" value="1"/>
</dbReference>
<dbReference type="Pfam" id="PF00126">
    <property type="entry name" value="HTH_1"/>
    <property type="match status" value="1"/>
</dbReference>
<dbReference type="Gene3D" id="3.40.190.290">
    <property type="match status" value="1"/>
</dbReference>
<dbReference type="eggNOG" id="COG0583">
    <property type="taxonomic scope" value="Bacteria"/>
</dbReference>
<dbReference type="Proteomes" id="UP000006860">
    <property type="component" value="Chromosome"/>
</dbReference>
<dbReference type="GO" id="GO:0005829">
    <property type="term" value="C:cytosol"/>
    <property type="evidence" value="ECO:0007669"/>
    <property type="project" value="TreeGrafter"/>
</dbReference>
<evidence type="ECO:0000313" key="6">
    <source>
        <dbReference type="EMBL" id="ADY58196.1"/>
    </source>
</evidence>
<accession>F0ST41</accession>
<dbReference type="STRING" id="756272.Plabr_0569"/>
<dbReference type="InterPro" id="IPR005119">
    <property type="entry name" value="LysR_subst-bd"/>
</dbReference>
<evidence type="ECO:0000256" key="1">
    <source>
        <dbReference type="ARBA" id="ARBA00009437"/>
    </source>
</evidence>
<keyword evidence="2" id="KW-0805">Transcription regulation</keyword>
<reference evidence="7" key="1">
    <citation type="submission" date="2011-02" db="EMBL/GenBank/DDBJ databases">
        <title>The complete genome of Planctomyces brasiliensis DSM 5305.</title>
        <authorList>
            <person name="Lucas S."/>
            <person name="Copeland A."/>
            <person name="Lapidus A."/>
            <person name="Bruce D."/>
            <person name="Goodwin L."/>
            <person name="Pitluck S."/>
            <person name="Kyrpides N."/>
            <person name="Mavromatis K."/>
            <person name="Pagani I."/>
            <person name="Ivanova N."/>
            <person name="Ovchinnikova G."/>
            <person name="Lu M."/>
            <person name="Detter J.C."/>
            <person name="Han C."/>
            <person name="Land M."/>
            <person name="Hauser L."/>
            <person name="Markowitz V."/>
            <person name="Cheng J.-F."/>
            <person name="Hugenholtz P."/>
            <person name="Woyke T."/>
            <person name="Wu D."/>
            <person name="Tindall B."/>
            <person name="Pomrenke H.G."/>
            <person name="Brambilla E."/>
            <person name="Klenk H.-P."/>
            <person name="Eisen J.A."/>
        </authorList>
    </citation>
    <scope>NUCLEOTIDE SEQUENCE [LARGE SCALE GENOMIC DNA]</scope>
    <source>
        <strain evidence="7">ATCC 49424 / DSM 5305 / JCM 21570 / NBRC 103401 / IFAM 1448</strain>
    </source>
</reference>
<name>F0ST41_RUBBR</name>
<dbReference type="InterPro" id="IPR036388">
    <property type="entry name" value="WH-like_DNA-bd_sf"/>
</dbReference>
<dbReference type="PROSITE" id="PS50931">
    <property type="entry name" value="HTH_LYSR"/>
    <property type="match status" value="1"/>
</dbReference>
<keyword evidence="7" id="KW-1185">Reference proteome</keyword>
<keyword evidence="3" id="KW-0238">DNA-binding</keyword>
<dbReference type="AlphaFoldDB" id="F0ST41"/>
<dbReference type="PANTHER" id="PTHR30419:SF8">
    <property type="entry name" value="NITROGEN ASSIMILATION TRANSCRIPTIONAL ACTIVATOR-RELATED"/>
    <property type="match status" value="1"/>
</dbReference>
<organism evidence="6 7">
    <name type="scientific">Rubinisphaera brasiliensis (strain ATCC 49424 / DSM 5305 / JCM 21570 / IAM 15109 / NBRC 103401 / IFAM 1448)</name>
    <name type="common">Planctomyces brasiliensis</name>
    <dbReference type="NCBI Taxonomy" id="756272"/>
    <lineage>
        <taxon>Bacteria</taxon>
        <taxon>Pseudomonadati</taxon>
        <taxon>Planctomycetota</taxon>
        <taxon>Planctomycetia</taxon>
        <taxon>Planctomycetales</taxon>
        <taxon>Planctomycetaceae</taxon>
        <taxon>Rubinisphaera</taxon>
    </lineage>
</organism>
<feature type="domain" description="HTH lysR-type" evidence="5">
    <location>
        <begin position="1"/>
        <end position="58"/>
    </location>
</feature>
<dbReference type="SUPFAM" id="SSF46785">
    <property type="entry name" value="Winged helix' DNA-binding domain"/>
    <property type="match status" value="1"/>
</dbReference>
<dbReference type="InterPro" id="IPR036390">
    <property type="entry name" value="WH_DNA-bd_sf"/>
</dbReference>
<dbReference type="SUPFAM" id="SSF53850">
    <property type="entry name" value="Periplasmic binding protein-like II"/>
    <property type="match status" value="1"/>
</dbReference>
<evidence type="ECO:0000256" key="3">
    <source>
        <dbReference type="ARBA" id="ARBA00023125"/>
    </source>
</evidence>
<protein>
    <submittedName>
        <fullName evidence="6">Transcriptional regulator, LysR family</fullName>
    </submittedName>
</protein>
<evidence type="ECO:0000256" key="2">
    <source>
        <dbReference type="ARBA" id="ARBA00023015"/>
    </source>
</evidence>
<dbReference type="Gene3D" id="1.10.10.10">
    <property type="entry name" value="Winged helix-like DNA-binding domain superfamily/Winged helix DNA-binding domain"/>
    <property type="match status" value="1"/>
</dbReference>
<dbReference type="InterPro" id="IPR050950">
    <property type="entry name" value="HTH-type_LysR_regulators"/>
</dbReference>
<gene>
    <name evidence="6" type="ordered locus">Plabr_0569</name>
</gene>
<dbReference type="OrthoDB" id="9785745at2"/>
<dbReference type="InterPro" id="IPR000847">
    <property type="entry name" value="LysR_HTH_N"/>
</dbReference>
<evidence type="ECO:0000259" key="5">
    <source>
        <dbReference type="PROSITE" id="PS50931"/>
    </source>
</evidence>
<dbReference type="EMBL" id="CP002546">
    <property type="protein sequence ID" value="ADY58196.1"/>
    <property type="molecule type" value="Genomic_DNA"/>
</dbReference>
<dbReference type="CDD" id="cd05466">
    <property type="entry name" value="PBP2_LTTR_substrate"/>
    <property type="match status" value="1"/>
</dbReference>
<dbReference type="GO" id="GO:0003677">
    <property type="term" value="F:DNA binding"/>
    <property type="evidence" value="ECO:0007669"/>
    <property type="project" value="UniProtKB-KW"/>
</dbReference>
<dbReference type="GO" id="GO:0003700">
    <property type="term" value="F:DNA-binding transcription factor activity"/>
    <property type="evidence" value="ECO:0007669"/>
    <property type="project" value="InterPro"/>
</dbReference>
<sequence length="309" mass="34909">MHLRNVEMFCDAVELRSFSRAAEHLRVSQSAVSQAIQLLERRVGTQLIDRSKRPFELTAAGATYFNGCRDLLASFRVIEEKVRSMDNKVVGRVRVAAIYSVGLLQVNDLIDRFRGDYPEAEVVIDYSHPDDVYRRVGQEQDELGLVSFPKARGEFTCIHWQDQPMVIVVGRNHPWFERQSIEPAELNGARFVGFNRNLFIRRAIDRWFRDLGASVETVHEFDNVEYVKLDVESGSGVALLPHPTVVDECAAGRLKALEIAGVNWVRPLGIIHRKGRELSKPAQKFIEALQKQAVDARVAETAEASTSHA</sequence>
<evidence type="ECO:0000313" key="7">
    <source>
        <dbReference type="Proteomes" id="UP000006860"/>
    </source>
</evidence>
<comment type="similarity">
    <text evidence="1">Belongs to the LysR transcriptional regulatory family.</text>
</comment>
<evidence type="ECO:0000256" key="4">
    <source>
        <dbReference type="ARBA" id="ARBA00023163"/>
    </source>
</evidence>
<dbReference type="HOGENOM" id="CLU_039613_6_1_0"/>
<dbReference type="PANTHER" id="PTHR30419">
    <property type="entry name" value="HTH-TYPE TRANSCRIPTIONAL REGULATOR YBHD"/>
    <property type="match status" value="1"/>
</dbReference>